<dbReference type="InterPro" id="IPR014576">
    <property type="entry name" value="Pesterase_YhaO"/>
</dbReference>
<gene>
    <name evidence="3" type="ORF">AHA02nite_15390</name>
</gene>
<keyword evidence="3" id="KW-0540">Nuclease</keyword>
<dbReference type="RefSeq" id="WP_146815971.1">
    <property type="nucleotide sequence ID" value="NZ_BJYA01000010.1"/>
</dbReference>
<dbReference type="Proteomes" id="UP000321440">
    <property type="component" value="Unassembled WGS sequence"/>
</dbReference>
<dbReference type="EMBL" id="BJYA01000010">
    <property type="protein sequence ID" value="GEN45763.1"/>
    <property type="molecule type" value="Genomic_DNA"/>
</dbReference>
<dbReference type="Gene3D" id="3.60.21.10">
    <property type="match status" value="1"/>
</dbReference>
<evidence type="ECO:0000313" key="4">
    <source>
        <dbReference type="Proteomes" id="UP000321440"/>
    </source>
</evidence>
<accession>A0A511W6Q3</accession>
<dbReference type="InterPro" id="IPR041796">
    <property type="entry name" value="Mre11_N"/>
</dbReference>
<dbReference type="SUPFAM" id="SSF56300">
    <property type="entry name" value="Metallo-dependent phosphatases"/>
    <property type="match status" value="1"/>
</dbReference>
<dbReference type="PIRSF" id="PIRSF033091">
    <property type="entry name" value="Pesterase_YhaO"/>
    <property type="match status" value="1"/>
</dbReference>
<dbReference type="AlphaFoldDB" id="A0A511W6Q3"/>
<keyword evidence="1" id="KW-0378">Hydrolase</keyword>
<keyword evidence="3" id="KW-0269">Exonuclease</keyword>
<keyword evidence="4" id="KW-1185">Reference proteome</keyword>
<proteinExistence type="predicted"/>
<dbReference type="Pfam" id="PF00149">
    <property type="entry name" value="Metallophos"/>
    <property type="match status" value="1"/>
</dbReference>
<protein>
    <submittedName>
        <fullName evidence="3">DNA repair exonuclease</fullName>
    </submittedName>
</protein>
<dbReference type="InterPro" id="IPR050535">
    <property type="entry name" value="DNA_Repair-Maintenance_Comp"/>
</dbReference>
<name>A0A511W6Q3_9BACI</name>
<evidence type="ECO:0000256" key="1">
    <source>
        <dbReference type="ARBA" id="ARBA00022801"/>
    </source>
</evidence>
<feature type="domain" description="Calcineurin-like phosphoesterase" evidence="2">
    <location>
        <begin position="6"/>
        <end position="203"/>
    </location>
</feature>
<dbReference type="PANTHER" id="PTHR30337:SF7">
    <property type="entry name" value="PHOSPHOESTERASE"/>
    <property type="match status" value="1"/>
</dbReference>
<dbReference type="PANTHER" id="PTHR30337">
    <property type="entry name" value="COMPONENT OF ATP-DEPENDENT DSDNA EXONUCLEASE"/>
    <property type="match status" value="1"/>
</dbReference>
<dbReference type="OrthoDB" id="9773856at2"/>
<dbReference type="GO" id="GO:0004527">
    <property type="term" value="F:exonuclease activity"/>
    <property type="evidence" value="ECO:0007669"/>
    <property type="project" value="UniProtKB-KW"/>
</dbReference>
<organism evidence="3 4">
    <name type="scientific">Alkalibacillus haloalkaliphilus</name>
    <dbReference type="NCBI Taxonomy" id="94136"/>
    <lineage>
        <taxon>Bacteria</taxon>
        <taxon>Bacillati</taxon>
        <taxon>Bacillota</taxon>
        <taxon>Bacilli</taxon>
        <taxon>Bacillales</taxon>
        <taxon>Bacillaceae</taxon>
        <taxon>Alkalibacillus</taxon>
    </lineage>
</organism>
<comment type="caution">
    <text evidence="3">The sequence shown here is derived from an EMBL/GenBank/DDBJ whole genome shotgun (WGS) entry which is preliminary data.</text>
</comment>
<evidence type="ECO:0000313" key="3">
    <source>
        <dbReference type="EMBL" id="GEN45763.1"/>
    </source>
</evidence>
<dbReference type="InterPro" id="IPR029052">
    <property type="entry name" value="Metallo-depent_PP-like"/>
</dbReference>
<sequence>MHQSVRFLHSADLHLDSPYKGMRHLPGNILTDVKASTFKAFKRLIDLAIEQRVDFVLLVGDLFDQDSASLKSLVALKDGLKKLEQHNINAFISFGNHDYQMLNKVDLTFPSNTYVFTQQSVMSFPFERDGEVLADIHGFSYESRAVTESKVHEYDPVSHDRLQIATLHGSSKTNNEHDQYAPFLLEQLKATSFDYWALGHIHKREVLSYQPYIVYPGNIQGRHIKETGEKGCYIVDLSQNQTQIQFHQLHDILFVEEELTYMNCHTFDDLIEQLKAYKDRLRHESGKVWLRITVFVQDQLRQYEEELFYLLNEGENDEEDWVWIQSLKLDQVVQYDRKQLKQSNQFVGEVIKMIDEADDSKRYLDDLLNNRHFKQQIGTLTKHDLEQIEAEAEQLIIEKLLKDGRD</sequence>
<dbReference type="InterPro" id="IPR004843">
    <property type="entry name" value="Calcineurin-like_PHP"/>
</dbReference>
<reference evidence="3 4" key="1">
    <citation type="submission" date="2019-07" db="EMBL/GenBank/DDBJ databases">
        <title>Whole genome shotgun sequence of Alkalibacillus haloalkaliphilus NBRC 103110.</title>
        <authorList>
            <person name="Hosoyama A."/>
            <person name="Uohara A."/>
            <person name="Ohji S."/>
            <person name="Ichikawa N."/>
        </authorList>
    </citation>
    <scope>NUCLEOTIDE SEQUENCE [LARGE SCALE GENOMIC DNA]</scope>
    <source>
        <strain evidence="3 4">NBRC 103110</strain>
    </source>
</reference>
<dbReference type="CDD" id="cd00840">
    <property type="entry name" value="MPP_Mre11_N"/>
    <property type="match status" value="1"/>
</dbReference>
<evidence type="ECO:0000259" key="2">
    <source>
        <dbReference type="Pfam" id="PF00149"/>
    </source>
</evidence>